<evidence type="ECO:0000313" key="5">
    <source>
        <dbReference type="EMBL" id="KJB74789.1"/>
    </source>
</evidence>
<feature type="repeat" description="PPR" evidence="3">
    <location>
        <begin position="131"/>
        <end position="165"/>
    </location>
</feature>
<gene>
    <name evidence="5" type="ORF">B456_012G007700</name>
</gene>
<dbReference type="AlphaFoldDB" id="A0A0D2V058"/>
<dbReference type="Gramene" id="KJB74789">
    <property type="protein sequence ID" value="KJB74789"/>
    <property type="gene ID" value="B456_012G007700"/>
</dbReference>
<dbReference type="Gene3D" id="1.25.40.10">
    <property type="entry name" value="Tetratricopeptide repeat domain"/>
    <property type="match status" value="3"/>
</dbReference>
<comment type="similarity">
    <text evidence="1">Belongs to the PPR family. P subfamily.</text>
</comment>
<dbReference type="EMBL" id="CM001751">
    <property type="protein sequence ID" value="KJB74789.1"/>
    <property type="molecule type" value="Genomic_DNA"/>
</dbReference>
<evidence type="ECO:0000313" key="6">
    <source>
        <dbReference type="Proteomes" id="UP000032304"/>
    </source>
</evidence>
<keyword evidence="6" id="KW-1185">Reference proteome</keyword>
<name>A0A0D2V058_GOSRA</name>
<feature type="transmembrane region" description="Helical" evidence="4">
    <location>
        <begin position="395"/>
        <end position="413"/>
    </location>
</feature>
<accession>A0A0D2V058</accession>
<evidence type="ECO:0008006" key="7">
    <source>
        <dbReference type="Google" id="ProtNLM"/>
    </source>
</evidence>
<keyword evidence="4" id="KW-0812">Transmembrane</keyword>
<organism evidence="5 6">
    <name type="scientific">Gossypium raimondii</name>
    <name type="common">Peruvian cotton</name>
    <name type="synonym">Gossypium klotzschianum subsp. raimondii</name>
    <dbReference type="NCBI Taxonomy" id="29730"/>
    <lineage>
        <taxon>Eukaryota</taxon>
        <taxon>Viridiplantae</taxon>
        <taxon>Streptophyta</taxon>
        <taxon>Embryophyta</taxon>
        <taxon>Tracheophyta</taxon>
        <taxon>Spermatophyta</taxon>
        <taxon>Magnoliopsida</taxon>
        <taxon>eudicotyledons</taxon>
        <taxon>Gunneridae</taxon>
        <taxon>Pentapetalae</taxon>
        <taxon>rosids</taxon>
        <taxon>malvids</taxon>
        <taxon>Malvales</taxon>
        <taxon>Malvaceae</taxon>
        <taxon>Malvoideae</taxon>
        <taxon>Gossypium</taxon>
    </lineage>
</organism>
<feature type="repeat" description="PPR" evidence="3">
    <location>
        <begin position="166"/>
        <end position="200"/>
    </location>
</feature>
<protein>
    <recommendedName>
        <fullName evidence="7">Pentacotripeptide-repeat region of PRORP domain-containing protein</fullName>
    </recommendedName>
</protein>
<keyword evidence="2" id="KW-0677">Repeat</keyword>
<feature type="repeat" description="PPR" evidence="3">
    <location>
        <begin position="341"/>
        <end position="375"/>
    </location>
</feature>
<reference evidence="5 6" key="1">
    <citation type="journal article" date="2012" name="Nature">
        <title>Repeated polyploidization of Gossypium genomes and the evolution of spinnable cotton fibres.</title>
        <authorList>
            <person name="Paterson A.H."/>
            <person name="Wendel J.F."/>
            <person name="Gundlach H."/>
            <person name="Guo H."/>
            <person name="Jenkins J."/>
            <person name="Jin D."/>
            <person name="Llewellyn D."/>
            <person name="Showmaker K.C."/>
            <person name="Shu S."/>
            <person name="Udall J."/>
            <person name="Yoo M.J."/>
            <person name="Byers R."/>
            <person name="Chen W."/>
            <person name="Doron-Faigenboim A."/>
            <person name="Duke M.V."/>
            <person name="Gong L."/>
            <person name="Grimwood J."/>
            <person name="Grover C."/>
            <person name="Grupp K."/>
            <person name="Hu G."/>
            <person name="Lee T.H."/>
            <person name="Li J."/>
            <person name="Lin L."/>
            <person name="Liu T."/>
            <person name="Marler B.S."/>
            <person name="Page J.T."/>
            <person name="Roberts A.W."/>
            <person name="Romanel E."/>
            <person name="Sanders W.S."/>
            <person name="Szadkowski E."/>
            <person name="Tan X."/>
            <person name="Tang H."/>
            <person name="Xu C."/>
            <person name="Wang J."/>
            <person name="Wang Z."/>
            <person name="Zhang D."/>
            <person name="Zhang L."/>
            <person name="Ashrafi H."/>
            <person name="Bedon F."/>
            <person name="Bowers J.E."/>
            <person name="Brubaker C.L."/>
            <person name="Chee P.W."/>
            <person name="Das S."/>
            <person name="Gingle A.R."/>
            <person name="Haigler C.H."/>
            <person name="Harker D."/>
            <person name="Hoffmann L.V."/>
            <person name="Hovav R."/>
            <person name="Jones D.C."/>
            <person name="Lemke C."/>
            <person name="Mansoor S."/>
            <person name="ur Rahman M."/>
            <person name="Rainville L.N."/>
            <person name="Rambani A."/>
            <person name="Reddy U.K."/>
            <person name="Rong J.K."/>
            <person name="Saranga Y."/>
            <person name="Scheffler B.E."/>
            <person name="Scheffler J.A."/>
            <person name="Stelly D.M."/>
            <person name="Triplett B.A."/>
            <person name="Van Deynze A."/>
            <person name="Vaslin M.F."/>
            <person name="Waghmare V.N."/>
            <person name="Walford S.A."/>
            <person name="Wright R.J."/>
            <person name="Zaki E.A."/>
            <person name="Zhang T."/>
            <person name="Dennis E.S."/>
            <person name="Mayer K.F."/>
            <person name="Peterson D.G."/>
            <person name="Rokhsar D.S."/>
            <person name="Wang X."/>
            <person name="Schmutz J."/>
        </authorList>
    </citation>
    <scope>NUCLEOTIDE SEQUENCE [LARGE SCALE GENOMIC DNA]</scope>
</reference>
<evidence type="ECO:0000256" key="2">
    <source>
        <dbReference type="ARBA" id="ARBA00022737"/>
    </source>
</evidence>
<evidence type="ECO:0000256" key="1">
    <source>
        <dbReference type="ARBA" id="ARBA00007626"/>
    </source>
</evidence>
<dbReference type="eggNOG" id="KOG4197">
    <property type="taxonomic scope" value="Eukaryota"/>
</dbReference>
<feature type="repeat" description="PPR" evidence="3">
    <location>
        <begin position="306"/>
        <end position="340"/>
    </location>
</feature>
<dbReference type="InterPro" id="IPR011990">
    <property type="entry name" value="TPR-like_helical_dom_sf"/>
</dbReference>
<evidence type="ECO:0000256" key="3">
    <source>
        <dbReference type="PROSITE-ProRule" id="PRU00708"/>
    </source>
</evidence>
<dbReference type="Pfam" id="PF13041">
    <property type="entry name" value="PPR_2"/>
    <property type="match status" value="2"/>
</dbReference>
<sequence>MKLPSLFVRPITHFSSKTSKSHSLSFTPSFSLQDFSVSNEIHSILRTVNPMEPALEPLLPFLSPDIVTSIIKDQPNPQLGFRFFIWATQRERLRSSASEKLVLDMLLRKDNAFDMFWQTLEEVKKCGVVIVPNIFKILISGYSKMGLEEKAVECFGKMKDFDCKPDLFTFNAIIYVMISKKVLLLALAVYNQMLKSNYKPNRATFSILLNGLCKNGKTEDALKMFDEMTLRGIEPNRCIYTIIISGLCRADRADDACRLLGRMKDSGCSPDFVAYNALLNGFCELGRLDEAFALLQSFQKDGFVLGLRGYSSFINSLFKARRYEEAHEWYTKMFEENVEPDVVLYAIMLQGLSKAGKVDDAMKLLTEMTERVVCAGMDWLGRLSKFLMRWKSLDVIPQFIHLILLFMDFLRLVSLTKQTFCFTKWK</sequence>
<dbReference type="SUPFAM" id="SSF81901">
    <property type="entry name" value="HCP-like"/>
    <property type="match status" value="1"/>
</dbReference>
<dbReference type="PANTHER" id="PTHR47447">
    <property type="entry name" value="OS03G0856100 PROTEIN"/>
    <property type="match status" value="1"/>
</dbReference>
<keyword evidence="4" id="KW-1133">Transmembrane helix</keyword>
<proteinExistence type="inferred from homology"/>
<dbReference type="OMA" id="MIEERRW"/>
<evidence type="ECO:0000256" key="4">
    <source>
        <dbReference type="SAM" id="Phobius"/>
    </source>
</evidence>
<feature type="repeat" description="PPR" evidence="3">
    <location>
        <begin position="201"/>
        <end position="235"/>
    </location>
</feature>
<dbReference type="PANTHER" id="PTHR47447:SF28">
    <property type="entry name" value="PENTACOTRIPEPTIDE-REPEAT REGION OF PRORP DOMAIN-CONTAINING PROTEIN"/>
    <property type="match status" value="1"/>
</dbReference>
<dbReference type="Pfam" id="PF12854">
    <property type="entry name" value="PPR_1"/>
    <property type="match status" value="2"/>
</dbReference>
<feature type="repeat" description="PPR" evidence="3">
    <location>
        <begin position="271"/>
        <end position="305"/>
    </location>
</feature>
<dbReference type="PROSITE" id="PS51375">
    <property type="entry name" value="PPR"/>
    <property type="match status" value="7"/>
</dbReference>
<dbReference type="InterPro" id="IPR002885">
    <property type="entry name" value="PPR_rpt"/>
</dbReference>
<keyword evidence="4" id="KW-0472">Membrane</keyword>
<dbReference type="NCBIfam" id="TIGR00756">
    <property type="entry name" value="PPR"/>
    <property type="match status" value="7"/>
</dbReference>
<feature type="repeat" description="PPR" evidence="3">
    <location>
        <begin position="236"/>
        <end position="270"/>
    </location>
</feature>
<dbReference type="Proteomes" id="UP000032304">
    <property type="component" value="Chromosome 12"/>
</dbReference>